<protein>
    <submittedName>
        <fullName evidence="3">Uncharacterized protein</fullName>
    </submittedName>
</protein>
<name>A0A226E4N4_FOLCA</name>
<feature type="compositionally biased region" description="Basic and acidic residues" evidence="1">
    <location>
        <begin position="295"/>
        <end position="308"/>
    </location>
</feature>
<accession>A0A226E4N4</accession>
<keyword evidence="2" id="KW-0472">Membrane</keyword>
<keyword evidence="4" id="KW-1185">Reference proteome</keyword>
<feature type="region of interest" description="Disordered" evidence="1">
    <location>
        <begin position="280"/>
        <end position="332"/>
    </location>
</feature>
<sequence>MEEGSLKEFNHKSREFIDKTRTAKSRQSFKNFEILKDLTIISVVLLLSIGTLPKSVHAKLTISKECGDIICQPHNYCSQIDHTCRPCQVACDPTLGNYDKGVCEKDCQDWLHDLWYMRKPENESDFRDELYINLYYKVQEDLRLLKILIGVVIILSTLVMLVLFAIMVYFKRLRNKFQHQSTTNSSYLKKSKKLADYPVIYSNSQVLSLPIPDIHKGPSSNSSSINNNLSRGSSPDLVSRTVTTQGSSYLNNPFFHPPSSTTAYGSASKNKKDSGALGLRGGGFVMENPGVKTPTLKEKQSRLKKEPSESTLPEYHGYDNPALVPSPVHVHM</sequence>
<dbReference type="EMBL" id="LNIX01000007">
    <property type="protein sequence ID" value="OXA51984.1"/>
    <property type="molecule type" value="Genomic_DNA"/>
</dbReference>
<dbReference type="AlphaFoldDB" id="A0A226E4N4"/>
<evidence type="ECO:0000313" key="3">
    <source>
        <dbReference type="EMBL" id="OXA51984.1"/>
    </source>
</evidence>
<keyword evidence="2" id="KW-1133">Transmembrane helix</keyword>
<evidence type="ECO:0000256" key="1">
    <source>
        <dbReference type="SAM" id="MobiDB-lite"/>
    </source>
</evidence>
<feature type="transmembrane region" description="Helical" evidence="2">
    <location>
        <begin position="147"/>
        <end position="170"/>
    </location>
</feature>
<organism evidence="3 4">
    <name type="scientific">Folsomia candida</name>
    <name type="common">Springtail</name>
    <dbReference type="NCBI Taxonomy" id="158441"/>
    <lineage>
        <taxon>Eukaryota</taxon>
        <taxon>Metazoa</taxon>
        <taxon>Ecdysozoa</taxon>
        <taxon>Arthropoda</taxon>
        <taxon>Hexapoda</taxon>
        <taxon>Collembola</taxon>
        <taxon>Entomobryomorpha</taxon>
        <taxon>Isotomoidea</taxon>
        <taxon>Isotomidae</taxon>
        <taxon>Proisotominae</taxon>
        <taxon>Folsomia</taxon>
    </lineage>
</organism>
<dbReference type="Proteomes" id="UP000198287">
    <property type="component" value="Unassembled WGS sequence"/>
</dbReference>
<keyword evidence="2" id="KW-0812">Transmembrane</keyword>
<dbReference type="OrthoDB" id="6599193at2759"/>
<comment type="caution">
    <text evidence="3">The sequence shown here is derived from an EMBL/GenBank/DDBJ whole genome shotgun (WGS) entry which is preliminary data.</text>
</comment>
<gene>
    <name evidence="3" type="ORF">Fcan01_13051</name>
</gene>
<reference evidence="3 4" key="1">
    <citation type="submission" date="2015-12" db="EMBL/GenBank/DDBJ databases">
        <title>The genome of Folsomia candida.</title>
        <authorList>
            <person name="Faddeeva A."/>
            <person name="Derks M.F."/>
            <person name="Anvar Y."/>
            <person name="Smit S."/>
            <person name="Van Straalen N."/>
            <person name="Roelofs D."/>
        </authorList>
    </citation>
    <scope>NUCLEOTIDE SEQUENCE [LARGE SCALE GENOMIC DNA]</scope>
    <source>
        <strain evidence="3 4">VU population</strain>
        <tissue evidence="3">Whole body</tissue>
    </source>
</reference>
<evidence type="ECO:0000313" key="4">
    <source>
        <dbReference type="Proteomes" id="UP000198287"/>
    </source>
</evidence>
<proteinExistence type="predicted"/>
<dbReference type="OMA" id="ARIDDSC"/>
<feature type="compositionally biased region" description="Low complexity" evidence="1">
    <location>
        <begin position="219"/>
        <end position="234"/>
    </location>
</feature>
<evidence type="ECO:0000256" key="2">
    <source>
        <dbReference type="SAM" id="Phobius"/>
    </source>
</evidence>
<dbReference type="STRING" id="158441.A0A226E4N4"/>
<feature type="region of interest" description="Disordered" evidence="1">
    <location>
        <begin position="217"/>
        <end position="238"/>
    </location>
</feature>